<dbReference type="SUPFAM" id="SSF55186">
    <property type="entry name" value="ThrRS/AlaRS common domain"/>
    <property type="match status" value="1"/>
</dbReference>
<dbReference type="EC" id="6.1.1.7" evidence="12"/>
<feature type="coiled-coil region" evidence="13">
    <location>
        <begin position="731"/>
        <end position="758"/>
    </location>
</feature>
<keyword evidence="6 12" id="KW-0547">Nucleotide-binding</keyword>
<keyword evidence="10 12" id="KW-0648">Protein biosynthesis</keyword>
<feature type="compositionally biased region" description="Gly residues" evidence="14">
    <location>
        <begin position="850"/>
        <end position="867"/>
    </location>
</feature>
<proteinExistence type="inferred from homology"/>
<comment type="cofactor">
    <cofactor evidence="12">
        <name>Zn(2+)</name>
        <dbReference type="ChEBI" id="CHEBI:29105"/>
    </cofactor>
    <text evidence="12">Binds 1 zinc ion per subunit.</text>
</comment>
<dbReference type="PRINTS" id="PR00980">
    <property type="entry name" value="TRNASYNTHALA"/>
</dbReference>
<sequence length="882" mass="94393">MTSVNDLRSSFVDYFARNGHEAVASSPLVPRNDPTLMFTNSGMVQFKNTFTGVEKRPYSRATTAQKCVRAGGKHNDLDNVGFTARHHTFFEMLGNFSFGDYFKPEAIELAWTLLTKDWGLSKDKLMVTVYQDDDEALELWKKIAGIGEDRIVKLGAKSNFWQMGDTGPCGPCSEIFYDHGEHVWGGPPGSPEEDGDRWIEIWNLVFMQYEQHGDGSRTGLPRPSIDTGMGLERVAAVMQGVHDNYDIDLFKALIGAAANATNADVNGEGNRSLRVIADHLRSMSFLIAEGVLPSNEGRGYVLRRIMRRAMRHATLLGTNEPVIYKLVPTLVREMGQAYPELVRGEALIAETVRLEEGRFLKTLGRGLQILADETQDLGEGAVLNGASAFKLYDTYGFPLDLTQDALRSRGITVDQAGFDTAMAAQKAEARKSWSGSGEAAADTVWYGLLDKAGPTEFLGYETETAEGEVKALLKDGKEVDSLAKGEEGFVVLNQTPFYGESGGQVGDTGLIKGEGVAADVTETQKHHGVFAHKVSVTEGTIKLGQALTLTVDHERRSAIRSNHSATHLLHEALRIVLGDHVAQKGSLVSPDRLRFDFVHTKPVTDQEMAQVEDIANAIVLQNTPVETRLMGVEEAKESGARALFGEKYGDEVRVVAMGEPTGNGLGWSVELCGGTHVRRTGDIGLVSIVAESAVGAGVRRIEALTGKAARHRGNTNVAIVDAAAGLLRSGSHEVLDRISALQDNIKKIERELTDARKKLALGGGAGTGATAAADETINGVIYVGRTVEGIAAKDVKGLVDSEKKRIGSGVVTVVLKGDDGKGTVAIGVTEDLTARYAAGNLIKLATAALGGQGGGGRPDMAQGGGPDGSKSDEAIAAVRAAL</sequence>
<dbReference type="Gene3D" id="3.30.930.10">
    <property type="entry name" value="Bira Bifunctional Protein, Domain 2"/>
    <property type="match status" value="1"/>
</dbReference>
<dbReference type="SUPFAM" id="SSF50447">
    <property type="entry name" value="Translation proteins"/>
    <property type="match status" value="1"/>
</dbReference>
<evidence type="ECO:0000256" key="1">
    <source>
        <dbReference type="ARBA" id="ARBA00004496"/>
    </source>
</evidence>
<dbReference type="InterPro" id="IPR018165">
    <property type="entry name" value="Ala-tRNA-synth_IIc_core"/>
</dbReference>
<evidence type="ECO:0000256" key="6">
    <source>
        <dbReference type="ARBA" id="ARBA00022741"/>
    </source>
</evidence>
<dbReference type="FunFam" id="3.10.310.40:FF:000001">
    <property type="entry name" value="Alanine--tRNA ligase"/>
    <property type="match status" value="1"/>
</dbReference>
<dbReference type="SMART" id="SM00863">
    <property type="entry name" value="tRNA_SAD"/>
    <property type="match status" value="1"/>
</dbReference>
<keyword evidence="12" id="KW-0963">Cytoplasm</keyword>
<dbReference type="Pfam" id="PF02272">
    <property type="entry name" value="DHHA1"/>
    <property type="match status" value="1"/>
</dbReference>
<dbReference type="FunFam" id="2.40.30.130:FF:000001">
    <property type="entry name" value="Alanine--tRNA ligase"/>
    <property type="match status" value="1"/>
</dbReference>
<dbReference type="GO" id="GO:0002161">
    <property type="term" value="F:aminoacyl-tRNA deacylase activity"/>
    <property type="evidence" value="ECO:0007669"/>
    <property type="project" value="TreeGrafter"/>
</dbReference>
<dbReference type="InterPro" id="IPR018162">
    <property type="entry name" value="Ala-tRNA-ligase_IIc_anticod-bd"/>
</dbReference>
<gene>
    <name evidence="12 16" type="primary">alaS</name>
    <name evidence="16" type="ORF">P0Y65_04740</name>
</gene>
<evidence type="ECO:0000256" key="2">
    <source>
        <dbReference type="ARBA" id="ARBA00008226"/>
    </source>
</evidence>
<dbReference type="InterPro" id="IPR045864">
    <property type="entry name" value="aa-tRNA-synth_II/BPL/LPL"/>
</dbReference>
<keyword evidence="5 12" id="KW-0479">Metal-binding</keyword>
<protein>
    <recommendedName>
        <fullName evidence="12">Alanine--tRNA ligase</fullName>
        <ecNumber evidence="12">6.1.1.7</ecNumber>
    </recommendedName>
    <alternativeName>
        <fullName evidence="12">Alanyl-tRNA synthetase</fullName>
        <shortName evidence="12">AlaRS</shortName>
    </alternativeName>
</protein>
<feature type="region of interest" description="Disordered" evidence="14">
    <location>
        <begin position="850"/>
        <end position="872"/>
    </location>
</feature>
<feature type="domain" description="Alanyl-transfer RNA synthetases family profile" evidence="15">
    <location>
        <begin position="2"/>
        <end position="709"/>
    </location>
</feature>
<dbReference type="CDD" id="cd00673">
    <property type="entry name" value="AlaRS_core"/>
    <property type="match status" value="1"/>
</dbReference>
<dbReference type="Proteomes" id="UP001217476">
    <property type="component" value="Chromosome"/>
</dbReference>
<dbReference type="GO" id="GO:0005524">
    <property type="term" value="F:ATP binding"/>
    <property type="evidence" value="ECO:0007669"/>
    <property type="project" value="UniProtKB-UniRule"/>
</dbReference>
<evidence type="ECO:0000256" key="10">
    <source>
        <dbReference type="ARBA" id="ARBA00022917"/>
    </source>
</evidence>
<keyword evidence="3 12" id="KW-0820">tRNA-binding</keyword>
<dbReference type="Gene3D" id="3.30.980.10">
    <property type="entry name" value="Threonyl-trna Synthetase, Chain A, domain 2"/>
    <property type="match status" value="1"/>
</dbReference>
<evidence type="ECO:0000256" key="11">
    <source>
        <dbReference type="ARBA" id="ARBA00023146"/>
    </source>
</evidence>
<dbReference type="SUPFAM" id="SSF101353">
    <property type="entry name" value="Putative anticodon-binding domain of alanyl-tRNA synthetase (AlaRS)"/>
    <property type="match status" value="1"/>
</dbReference>
<keyword evidence="9 12" id="KW-0694">RNA-binding</keyword>
<dbReference type="PROSITE" id="PS50860">
    <property type="entry name" value="AA_TRNA_LIGASE_II_ALA"/>
    <property type="match status" value="1"/>
</dbReference>
<dbReference type="Gene3D" id="3.30.54.20">
    <property type="match status" value="1"/>
</dbReference>
<evidence type="ECO:0000256" key="9">
    <source>
        <dbReference type="ARBA" id="ARBA00022884"/>
    </source>
</evidence>
<keyword evidence="11 12" id="KW-0030">Aminoacyl-tRNA synthetase</keyword>
<evidence type="ECO:0000259" key="15">
    <source>
        <dbReference type="PROSITE" id="PS50860"/>
    </source>
</evidence>
<comment type="function">
    <text evidence="12">Catalyzes the attachment of alanine to tRNA(Ala) in a two-step reaction: alanine is first activated by ATP to form Ala-AMP and then transferred to the acceptor end of tRNA(Ala). Also edits incorrectly charged Ser-tRNA(Ala) and Gly-tRNA(Ala) via its editing domain.</text>
</comment>
<evidence type="ECO:0000313" key="17">
    <source>
        <dbReference type="Proteomes" id="UP001217476"/>
    </source>
</evidence>
<evidence type="ECO:0000256" key="7">
    <source>
        <dbReference type="ARBA" id="ARBA00022833"/>
    </source>
</evidence>
<dbReference type="InterPro" id="IPR023033">
    <property type="entry name" value="Ala_tRNA_ligase_euk/bac"/>
</dbReference>
<dbReference type="FunFam" id="3.30.54.20:FF:000001">
    <property type="entry name" value="Alanine--tRNA ligase"/>
    <property type="match status" value="1"/>
</dbReference>
<evidence type="ECO:0000256" key="14">
    <source>
        <dbReference type="SAM" id="MobiDB-lite"/>
    </source>
</evidence>
<dbReference type="FunFam" id="3.30.980.10:FF:000004">
    <property type="entry name" value="Alanine--tRNA ligase, cytoplasmic"/>
    <property type="match status" value="1"/>
</dbReference>
<dbReference type="InterPro" id="IPR018163">
    <property type="entry name" value="Thr/Ala-tRNA-synth_IIc_edit"/>
</dbReference>
<dbReference type="Gene3D" id="2.40.30.130">
    <property type="match status" value="1"/>
</dbReference>
<dbReference type="HAMAP" id="MF_00036_B">
    <property type="entry name" value="Ala_tRNA_synth_B"/>
    <property type="match status" value="1"/>
</dbReference>
<dbReference type="InterPro" id="IPR003156">
    <property type="entry name" value="DHHA1_dom"/>
</dbReference>
<keyword evidence="7 12" id="KW-0862">Zinc</keyword>
<evidence type="ECO:0000256" key="13">
    <source>
        <dbReference type="SAM" id="Coils"/>
    </source>
</evidence>
<dbReference type="InterPro" id="IPR002318">
    <property type="entry name" value="Ala-tRNA-lgiase_IIc"/>
</dbReference>
<comment type="catalytic activity">
    <reaction evidence="12">
        <text>tRNA(Ala) + L-alanine + ATP = L-alanyl-tRNA(Ala) + AMP + diphosphate</text>
        <dbReference type="Rhea" id="RHEA:12540"/>
        <dbReference type="Rhea" id="RHEA-COMP:9657"/>
        <dbReference type="Rhea" id="RHEA-COMP:9923"/>
        <dbReference type="ChEBI" id="CHEBI:30616"/>
        <dbReference type="ChEBI" id="CHEBI:33019"/>
        <dbReference type="ChEBI" id="CHEBI:57972"/>
        <dbReference type="ChEBI" id="CHEBI:78442"/>
        <dbReference type="ChEBI" id="CHEBI:78497"/>
        <dbReference type="ChEBI" id="CHEBI:456215"/>
        <dbReference type="EC" id="6.1.1.7"/>
    </reaction>
</comment>
<dbReference type="GO" id="GO:0006419">
    <property type="term" value="P:alanyl-tRNA aminoacylation"/>
    <property type="evidence" value="ECO:0007669"/>
    <property type="project" value="UniProtKB-UniRule"/>
</dbReference>
<dbReference type="InterPro" id="IPR009000">
    <property type="entry name" value="Transl_B-barrel_sf"/>
</dbReference>
<accession>A0AAJ5VY26</accession>
<dbReference type="NCBIfam" id="TIGR00344">
    <property type="entry name" value="alaS"/>
    <property type="match status" value="1"/>
</dbReference>
<dbReference type="GO" id="GO:0008270">
    <property type="term" value="F:zinc ion binding"/>
    <property type="evidence" value="ECO:0007669"/>
    <property type="project" value="UniProtKB-UniRule"/>
</dbReference>
<dbReference type="PANTHER" id="PTHR11777:SF9">
    <property type="entry name" value="ALANINE--TRNA LIGASE, CYTOPLASMIC"/>
    <property type="match status" value="1"/>
</dbReference>
<feature type="binding site" evidence="12">
    <location>
        <position position="563"/>
    </location>
    <ligand>
        <name>Zn(2+)</name>
        <dbReference type="ChEBI" id="CHEBI:29105"/>
    </ligand>
</feature>
<evidence type="ECO:0000256" key="12">
    <source>
        <dbReference type="HAMAP-Rule" id="MF_00036"/>
    </source>
</evidence>
<dbReference type="Pfam" id="PF07973">
    <property type="entry name" value="tRNA_SAD"/>
    <property type="match status" value="1"/>
</dbReference>
<comment type="domain">
    <text evidence="12">Consists of three domains; the N-terminal catalytic domain, the editing domain and the C-terminal C-Ala domain. The editing domain removes incorrectly charged amino acids, while the C-Ala domain, along with tRNA(Ala), serves as a bridge to cooperatively bring together the editing and aminoacylation centers thus stimulating deacylation of misacylated tRNAs.</text>
</comment>
<dbReference type="GO" id="GO:0045892">
    <property type="term" value="P:negative regulation of DNA-templated transcription"/>
    <property type="evidence" value="ECO:0007669"/>
    <property type="project" value="TreeGrafter"/>
</dbReference>
<name>A0AAJ5VY26_9HYPH</name>
<dbReference type="AlphaFoldDB" id="A0AAJ5VY26"/>
<keyword evidence="13" id="KW-0175">Coiled coil</keyword>
<dbReference type="GO" id="GO:0004813">
    <property type="term" value="F:alanine-tRNA ligase activity"/>
    <property type="evidence" value="ECO:0007669"/>
    <property type="project" value="UniProtKB-UniRule"/>
</dbReference>
<dbReference type="SUPFAM" id="SSF55681">
    <property type="entry name" value="Class II aaRS and biotin synthetases"/>
    <property type="match status" value="1"/>
</dbReference>
<dbReference type="FunFam" id="3.30.930.10:FF:000004">
    <property type="entry name" value="Alanine--tRNA ligase"/>
    <property type="match status" value="1"/>
</dbReference>
<organism evidence="16 17">
    <name type="scientific">Candidatus Devosia phytovorans</name>
    <dbReference type="NCBI Taxonomy" id="3121372"/>
    <lineage>
        <taxon>Bacteria</taxon>
        <taxon>Pseudomonadati</taxon>
        <taxon>Pseudomonadota</taxon>
        <taxon>Alphaproteobacteria</taxon>
        <taxon>Hyphomicrobiales</taxon>
        <taxon>Devosiaceae</taxon>
        <taxon>Devosia</taxon>
    </lineage>
</organism>
<evidence type="ECO:0000313" key="16">
    <source>
        <dbReference type="EMBL" id="WEK05567.1"/>
    </source>
</evidence>
<dbReference type="InterPro" id="IPR018164">
    <property type="entry name" value="Ala-tRNA-synth_IIc_N"/>
</dbReference>
<feature type="binding site" evidence="12">
    <location>
        <position position="676"/>
    </location>
    <ligand>
        <name>Zn(2+)</name>
        <dbReference type="ChEBI" id="CHEBI:29105"/>
    </ligand>
</feature>
<dbReference type="InterPro" id="IPR012947">
    <property type="entry name" value="tRNA_SAD"/>
</dbReference>
<dbReference type="Pfam" id="PF01411">
    <property type="entry name" value="tRNA-synt_2c"/>
    <property type="match status" value="1"/>
</dbReference>
<dbReference type="Gene3D" id="3.10.310.40">
    <property type="match status" value="1"/>
</dbReference>
<dbReference type="PANTHER" id="PTHR11777">
    <property type="entry name" value="ALANYL-TRNA SYNTHETASE"/>
    <property type="match status" value="1"/>
</dbReference>
<keyword evidence="8 12" id="KW-0067">ATP-binding</keyword>
<evidence type="ECO:0000256" key="4">
    <source>
        <dbReference type="ARBA" id="ARBA00022598"/>
    </source>
</evidence>
<evidence type="ECO:0000256" key="5">
    <source>
        <dbReference type="ARBA" id="ARBA00022723"/>
    </source>
</evidence>
<feature type="binding site" evidence="12">
    <location>
        <position position="567"/>
    </location>
    <ligand>
        <name>Zn(2+)</name>
        <dbReference type="ChEBI" id="CHEBI:29105"/>
    </ligand>
</feature>
<evidence type="ECO:0000256" key="8">
    <source>
        <dbReference type="ARBA" id="ARBA00022840"/>
    </source>
</evidence>
<feature type="binding site" evidence="12">
    <location>
        <position position="672"/>
    </location>
    <ligand>
        <name>Zn(2+)</name>
        <dbReference type="ChEBI" id="CHEBI:29105"/>
    </ligand>
</feature>
<comment type="subcellular location">
    <subcellularLocation>
        <location evidence="1 12">Cytoplasm</location>
    </subcellularLocation>
</comment>
<dbReference type="InterPro" id="IPR050058">
    <property type="entry name" value="Ala-tRNA_ligase"/>
</dbReference>
<comment type="similarity">
    <text evidence="2 12">Belongs to the class-II aminoacyl-tRNA synthetase family.</text>
</comment>
<keyword evidence="4 12" id="KW-0436">Ligase</keyword>
<reference evidence="16" key="1">
    <citation type="submission" date="2023-03" db="EMBL/GenBank/DDBJ databases">
        <title>Andean soil-derived lignocellulolytic bacterial consortium as a source of novel taxa and putative plastic-active enzymes.</title>
        <authorList>
            <person name="Diaz-Garcia L."/>
            <person name="Chuvochina M."/>
            <person name="Feuerriegel G."/>
            <person name="Bunk B."/>
            <person name="Sproer C."/>
            <person name="Streit W.R."/>
            <person name="Rodriguez L.M."/>
            <person name="Overmann J."/>
            <person name="Jimenez D.J."/>
        </authorList>
    </citation>
    <scope>NUCLEOTIDE SEQUENCE</scope>
    <source>
        <strain evidence="16">MAG 4196</strain>
    </source>
</reference>
<dbReference type="EMBL" id="CP119312">
    <property type="protein sequence ID" value="WEK05567.1"/>
    <property type="molecule type" value="Genomic_DNA"/>
</dbReference>
<dbReference type="GO" id="GO:0000049">
    <property type="term" value="F:tRNA binding"/>
    <property type="evidence" value="ECO:0007669"/>
    <property type="project" value="UniProtKB-KW"/>
</dbReference>
<dbReference type="GO" id="GO:0005829">
    <property type="term" value="C:cytosol"/>
    <property type="evidence" value="ECO:0007669"/>
    <property type="project" value="TreeGrafter"/>
</dbReference>
<evidence type="ECO:0000256" key="3">
    <source>
        <dbReference type="ARBA" id="ARBA00022555"/>
    </source>
</evidence>